<feature type="compositionally biased region" description="Basic and acidic residues" evidence="1">
    <location>
        <begin position="1"/>
        <end position="10"/>
    </location>
</feature>
<feature type="region of interest" description="Disordered" evidence="1">
    <location>
        <begin position="1"/>
        <end position="55"/>
    </location>
</feature>
<evidence type="ECO:0000256" key="1">
    <source>
        <dbReference type="SAM" id="MobiDB-lite"/>
    </source>
</evidence>
<evidence type="ECO:0000313" key="3">
    <source>
        <dbReference type="Proteomes" id="UP000324800"/>
    </source>
</evidence>
<evidence type="ECO:0000313" key="2">
    <source>
        <dbReference type="EMBL" id="KAA6371233.1"/>
    </source>
</evidence>
<name>A0A5J4ULS6_9EUKA</name>
<organism evidence="2 3">
    <name type="scientific">Streblomastix strix</name>
    <dbReference type="NCBI Taxonomy" id="222440"/>
    <lineage>
        <taxon>Eukaryota</taxon>
        <taxon>Metamonada</taxon>
        <taxon>Preaxostyla</taxon>
        <taxon>Oxymonadida</taxon>
        <taxon>Streblomastigidae</taxon>
        <taxon>Streblomastix</taxon>
    </lineage>
</organism>
<dbReference type="AlphaFoldDB" id="A0A5J4ULS6"/>
<feature type="region of interest" description="Disordered" evidence="1">
    <location>
        <begin position="79"/>
        <end position="131"/>
    </location>
</feature>
<gene>
    <name evidence="2" type="ORF">EZS28_033240</name>
</gene>
<accession>A0A5J4ULS6</accession>
<dbReference type="Proteomes" id="UP000324800">
    <property type="component" value="Unassembled WGS sequence"/>
</dbReference>
<feature type="compositionally biased region" description="Basic residues" evidence="1">
    <location>
        <begin position="79"/>
        <end position="95"/>
    </location>
</feature>
<protein>
    <submittedName>
        <fullName evidence="2">Uncharacterized protein</fullName>
    </submittedName>
</protein>
<comment type="caution">
    <text evidence="2">The sequence shown here is derived from an EMBL/GenBank/DDBJ whole genome shotgun (WGS) entry which is preliminary data.</text>
</comment>
<feature type="compositionally biased region" description="Polar residues" evidence="1">
    <location>
        <begin position="104"/>
        <end position="117"/>
    </location>
</feature>
<reference evidence="2 3" key="1">
    <citation type="submission" date="2019-03" db="EMBL/GenBank/DDBJ databases">
        <title>Single cell metagenomics reveals metabolic interactions within the superorganism composed of flagellate Streblomastix strix and complex community of Bacteroidetes bacteria on its surface.</title>
        <authorList>
            <person name="Treitli S.C."/>
            <person name="Kolisko M."/>
            <person name="Husnik F."/>
            <person name="Keeling P."/>
            <person name="Hampl V."/>
        </authorList>
    </citation>
    <scope>NUCLEOTIDE SEQUENCE [LARGE SCALE GENOMIC DNA]</scope>
    <source>
        <strain evidence="2">ST1C</strain>
    </source>
</reference>
<proteinExistence type="predicted"/>
<sequence length="525" mass="61184">MKKSMKKDNQTEDLGSEISEADIQISNKQPEQQEKYNSINRNNNEEDNNLLNCTTTSKENIQSSWDPVIKLKGFIKQTKFNKKKKKKGRKTKRKRRESDDDYSSENLPSDDSQVSSDTIREQNGEPKIVNSSEDYDNIFENVLSGNFYLDWQSAPNYNFYGNFQLIQEKRITYHSRLQLYTSYVTLFPFIPIKERDFYNKTSNLLDSLSRTDLCNECFRADSIFFRLQHERLTFEDLSDEDKACLFHWKEHVRLYEHQDQQLEQQIQGLGPHEATFHIDFKENFDLDMNKDQKSQSFFQKSPVTCLSSVIHKGTEKGLIIKKIITILSTVLNHSACFVLLALQMMFKSEFLKDVEFIHWWSDGGPHFRNKQLIWSLLNETDPLLPGFEFEINYKVLYHGKGEPDGVFGFYSQGLNNNMPQEGINSLDSLAKFLKLLSVHQAKVQNDITKEHEILILNFDRFDDEADFLVIERFKKFLSIVSVEGKIKARLLTGISDIGEKTCDMISDTKDVKRTPKRSTVPIIDP</sequence>
<dbReference type="EMBL" id="SNRW01014659">
    <property type="protein sequence ID" value="KAA6371233.1"/>
    <property type="molecule type" value="Genomic_DNA"/>
</dbReference>